<protein>
    <submittedName>
        <fullName evidence="14">Outer envelope pore protein 21B, chloroplastic</fullName>
    </submittedName>
</protein>
<dbReference type="Proteomes" id="UP001151760">
    <property type="component" value="Unassembled WGS sequence"/>
</dbReference>
<keyword evidence="11" id="KW-0626">Porin</keyword>
<evidence type="ECO:0000313" key="15">
    <source>
        <dbReference type="Proteomes" id="UP001151760"/>
    </source>
</evidence>
<organism evidence="14 15">
    <name type="scientific">Tanacetum coccineum</name>
    <dbReference type="NCBI Taxonomy" id="301880"/>
    <lineage>
        <taxon>Eukaryota</taxon>
        <taxon>Viridiplantae</taxon>
        <taxon>Streptophyta</taxon>
        <taxon>Embryophyta</taxon>
        <taxon>Tracheophyta</taxon>
        <taxon>Spermatophyta</taxon>
        <taxon>Magnoliopsida</taxon>
        <taxon>eudicotyledons</taxon>
        <taxon>Gunneridae</taxon>
        <taxon>Pentapetalae</taxon>
        <taxon>asterids</taxon>
        <taxon>campanulids</taxon>
        <taxon>Asterales</taxon>
        <taxon>Asteraceae</taxon>
        <taxon>Asteroideae</taxon>
        <taxon>Anthemideae</taxon>
        <taxon>Anthemidinae</taxon>
        <taxon>Tanacetum</taxon>
    </lineage>
</organism>
<evidence type="ECO:0000256" key="2">
    <source>
        <dbReference type="ARBA" id="ARBA00004441"/>
    </source>
</evidence>
<comment type="similarity">
    <text evidence="3">Belongs to the plastid outer envelope porin OEP21 (TC 1.B.29) family.</text>
</comment>
<comment type="subcellular location">
    <subcellularLocation>
        <location evidence="1">Plastid</location>
        <location evidence="1">Chloroplast outer membrane</location>
        <topology evidence="1">Multi-pass membrane protein</topology>
    </subcellularLocation>
    <subcellularLocation>
        <location evidence="2">Plastid</location>
        <location evidence="2">Etioplast membrane</location>
        <topology evidence="2">Multi-pass membrane protein</topology>
    </subcellularLocation>
</comment>
<evidence type="ECO:0000256" key="8">
    <source>
        <dbReference type="ARBA" id="ARBA00022692"/>
    </source>
</evidence>
<sequence length="171" mass="19152">LNGELDTGTGAPTFLCALVRHIYPNMSASLGAGLHYDRNEKLHCTLRAKKAFPVASSNRFVNFVLKGRCDIDQELNQPKPQGALELVWNILDFQKDQDVRLKVGYELVDKIPYVQLRENNWTFNADITGRWNWSIDEMSIDRLKLVGFEMLLNGSGLIVGVTDGKTDGLVG</sequence>
<keyword evidence="4" id="KW-0813">Transport</keyword>
<dbReference type="InterPro" id="IPR034575">
    <property type="entry name" value="OEP21"/>
</dbReference>
<name>A0ABQ5E6V7_9ASTR</name>
<evidence type="ECO:0000256" key="3">
    <source>
        <dbReference type="ARBA" id="ARBA00009945"/>
    </source>
</evidence>
<keyword evidence="9" id="KW-1002">Plastid outer membrane</keyword>
<evidence type="ECO:0000313" key="14">
    <source>
        <dbReference type="EMBL" id="GJT46571.1"/>
    </source>
</evidence>
<keyword evidence="12" id="KW-0472">Membrane</keyword>
<keyword evidence="5" id="KW-1134">Transmembrane beta strand</keyword>
<evidence type="ECO:0000256" key="12">
    <source>
        <dbReference type="ARBA" id="ARBA00023136"/>
    </source>
</evidence>
<evidence type="ECO:0000256" key="9">
    <source>
        <dbReference type="ARBA" id="ARBA00022805"/>
    </source>
</evidence>
<keyword evidence="8" id="KW-0812">Transmembrane</keyword>
<dbReference type="PANTHER" id="PTHR35993">
    <property type="entry name" value="OUTER ENVELOPE PORE PROTEIN 21B, CHLOROPLASTIC"/>
    <property type="match status" value="1"/>
</dbReference>
<evidence type="ECO:0000256" key="7">
    <source>
        <dbReference type="ARBA" id="ARBA00022640"/>
    </source>
</evidence>
<keyword evidence="7" id="KW-0934">Plastid</keyword>
<evidence type="ECO:0000256" key="4">
    <source>
        <dbReference type="ARBA" id="ARBA00022448"/>
    </source>
</evidence>
<evidence type="ECO:0000256" key="11">
    <source>
        <dbReference type="ARBA" id="ARBA00023114"/>
    </source>
</evidence>
<accession>A0ABQ5E6V7</accession>
<reference evidence="14" key="2">
    <citation type="submission" date="2022-01" db="EMBL/GenBank/DDBJ databases">
        <authorList>
            <person name="Yamashiro T."/>
            <person name="Shiraishi A."/>
            <person name="Satake H."/>
            <person name="Nakayama K."/>
        </authorList>
    </citation>
    <scope>NUCLEOTIDE SEQUENCE</scope>
</reference>
<dbReference type="PANTHER" id="PTHR35993:SF3">
    <property type="entry name" value="OUTER ENVELOPE PORE PROTEIN"/>
    <property type="match status" value="1"/>
</dbReference>
<evidence type="ECO:0000256" key="10">
    <source>
        <dbReference type="ARBA" id="ARBA00023065"/>
    </source>
</evidence>
<evidence type="ECO:0000256" key="1">
    <source>
        <dbReference type="ARBA" id="ARBA00004396"/>
    </source>
</evidence>
<gene>
    <name evidence="14" type="ORF">Tco_0955286</name>
</gene>
<evidence type="ECO:0000256" key="13">
    <source>
        <dbReference type="ARBA" id="ARBA00024941"/>
    </source>
</evidence>
<evidence type="ECO:0000256" key="5">
    <source>
        <dbReference type="ARBA" id="ARBA00022452"/>
    </source>
</evidence>
<keyword evidence="6" id="KW-0150">Chloroplast</keyword>
<feature type="non-terminal residue" evidence="14">
    <location>
        <position position="1"/>
    </location>
</feature>
<dbReference type="EMBL" id="BQNB010015997">
    <property type="protein sequence ID" value="GJT46571.1"/>
    <property type="molecule type" value="Genomic_DNA"/>
</dbReference>
<keyword evidence="10" id="KW-0406">Ion transport</keyword>
<proteinExistence type="inferred from homology"/>
<evidence type="ECO:0000256" key="6">
    <source>
        <dbReference type="ARBA" id="ARBA00022528"/>
    </source>
</evidence>
<comment type="caution">
    <text evidence="14">The sequence shown here is derived from an EMBL/GenBank/DDBJ whole genome shotgun (WGS) entry which is preliminary data.</text>
</comment>
<keyword evidence="15" id="KW-1185">Reference proteome</keyword>
<comment type="function">
    <text evidence="13">Voltage-dependent rectifying anion channel that facilitates the translocation between chloroplast and cytoplasm of phosphorylated carbohydrates such as triosephosphate, 3-phosphoglycerate and inorganic phosphate (Pi) depending of ATP to triosephosphate ratio in the plastidial intermembrane space; in high triosephosphate/ATP conditions (e.g. photosynthesis), export of triosphosphate from chloroplast (outward rectifying channels), but in high ATP/triosephosphate conditions (e.g. dark phase), import of phosphosolutes (inward rectifying channels).</text>
</comment>
<reference evidence="14" key="1">
    <citation type="journal article" date="2022" name="Int. J. Mol. Sci.">
        <title>Draft Genome of Tanacetum Coccineum: Genomic Comparison of Closely Related Tanacetum-Family Plants.</title>
        <authorList>
            <person name="Yamashiro T."/>
            <person name="Shiraishi A."/>
            <person name="Nakayama K."/>
            <person name="Satake H."/>
        </authorList>
    </citation>
    <scope>NUCLEOTIDE SEQUENCE</scope>
</reference>